<sequence length="700" mass="76893">SHALRPAESRFSLNEQFAATRRDYEFGDDDASSIFTRATTTQEGDQDDTVVVGRVQAGSDPATGRPEKGVVLNRSYYELLCLPEDIELSAADIWKAYHRLFTILQPERQPQALAPVAQSLLNSVQVAFQTLIEPYRRVTYDLSEHKSPDALELLELLPYDRHETTYGDGLREAYLNLAAGEIVSSTDLGLRLDASPVPRSSRTGDERRWRAPSPVDLQLCQSMALALPTLGAQVQKLVTSTEDFVQSKLPDTKRGHGRIYSPAPTLTVSGGVHGFLDEPYRLASVLTDRYQPPGPSIHGQRHLEQLIASRFLPVLNIKLRQEFATMRTNDRKNEILSDIVLETELAILPEPAVTARIAHAISLPDGGPPLNLEVCVTKYGPANKSPPAIGLALHRRIASGTGFLTVDAGDWTLRPAEECLHFSKFSTLTKRFANTQNPFRSAPTVEVGYTVGSYEMGLRSGRGFTRPADRGVRAMDAKMDGDPRGSWTVSVGATAETVAGYLRYGRDILSSFSPVQSAVLPPGNSAGRGGGFHAEVELGVSRSWLEGQRADYLALRALKRVGRFSKVGFEVGVSPSNLHLSLYWSRLGQRINIPFLLATKASMSTELVFWAAVLPFLGFGVAEMFARKRAARRLKESREQKSKAKLQEYVARRRAEADELTVVLANGVEPRQRAERQAGGLVVLSAKYSVRGAPSDEVAD</sequence>
<dbReference type="GO" id="GO:0042407">
    <property type="term" value="P:cristae formation"/>
    <property type="evidence" value="ECO:0007669"/>
    <property type="project" value="TreeGrafter"/>
</dbReference>
<feature type="transmembrane region" description="Helical" evidence="1">
    <location>
        <begin position="607"/>
        <end position="626"/>
    </location>
</feature>
<evidence type="ECO:0000313" key="3">
    <source>
        <dbReference type="EMBL" id="OIW24110.1"/>
    </source>
</evidence>
<dbReference type="OrthoDB" id="666364at2759"/>
<dbReference type="PROSITE" id="PS50076">
    <property type="entry name" value="DNAJ_2"/>
    <property type="match status" value="1"/>
</dbReference>
<keyword evidence="4" id="KW-1185">Reference proteome</keyword>
<accession>A0A1J7I9H5</accession>
<proteinExistence type="predicted"/>
<dbReference type="Gene3D" id="1.10.287.110">
    <property type="entry name" value="DnaJ domain"/>
    <property type="match status" value="1"/>
</dbReference>
<feature type="non-terminal residue" evidence="3">
    <location>
        <position position="1"/>
    </location>
</feature>
<gene>
    <name evidence="3" type="ORF">CONLIGDRAFT_561807</name>
</gene>
<feature type="domain" description="J" evidence="2">
    <location>
        <begin position="75"/>
        <end position="144"/>
    </location>
</feature>
<dbReference type="AlphaFoldDB" id="A0A1J7I9H5"/>
<reference evidence="3 4" key="1">
    <citation type="submission" date="2016-10" db="EMBL/GenBank/DDBJ databases">
        <title>Draft genome sequence of Coniochaeta ligniaria NRRL30616, a lignocellulolytic fungus for bioabatement of inhibitors in plant biomass hydrolysates.</title>
        <authorList>
            <consortium name="DOE Joint Genome Institute"/>
            <person name="Jimenez D.J."/>
            <person name="Hector R.E."/>
            <person name="Riley R."/>
            <person name="Sun H."/>
            <person name="Grigoriev I.V."/>
            <person name="Van Elsas J.D."/>
            <person name="Nichols N.N."/>
        </authorList>
    </citation>
    <scope>NUCLEOTIDE SEQUENCE [LARGE SCALE GENOMIC DNA]</scope>
    <source>
        <strain evidence="3 4">NRRL 30616</strain>
    </source>
</reference>
<keyword evidence="1" id="KW-1133">Transmembrane helix</keyword>
<dbReference type="STRING" id="1408157.A0A1J7I9H5"/>
<dbReference type="PANTHER" id="PTHR44157:SF1">
    <property type="entry name" value="DNAJ HOMOLOG SUBFAMILY C MEMBER 11"/>
    <property type="match status" value="1"/>
</dbReference>
<evidence type="ECO:0000259" key="2">
    <source>
        <dbReference type="PROSITE" id="PS50076"/>
    </source>
</evidence>
<dbReference type="EMBL" id="KV875105">
    <property type="protein sequence ID" value="OIW24110.1"/>
    <property type="molecule type" value="Genomic_DNA"/>
</dbReference>
<dbReference type="Proteomes" id="UP000182658">
    <property type="component" value="Unassembled WGS sequence"/>
</dbReference>
<dbReference type="InterPro" id="IPR001623">
    <property type="entry name" value="DnaJ_domain"/>
</dbReference>
<keyword evidence="1" id="KW-0812">Transmembrane</keyword>
<dbReference type="PANTHER" id="PTHR44157">
    <property type="entry name" value="DNAJ HOMOLOG SUBFAMILY C MEMBER 11"/>
    <property type="match status" value="1"/>
</dbReference>
<dbReference type="InterPro" id="IPR036869">
    <property type="entry name" value="J_dom_sf"/>
</dbReference>
<dbReference type="InParanoid" id="A0A1J7I9H5"/>
<keyword evidence="1" id="KW-0472">Membrane</keyword>
<dbReference type="SUPFAM" id="SSF46565">
    <property type="entry name" value="Chaperone J-domain"/>
    <property type="match status" value="1"/>
</dbReference>
<dbReference type="InterPro" id="IPR052243">
    <property type="entry name" value="Mito_inner_membrane_organizer"/>
</dbReference>
<name>A0A1J7I9H5_9PEZI</name>
<evidence type="ECO:0000256" key="1">
    <source>
        <dbReference type="SAM" id="Phobius"/>
    </source>
</evidence>
<organism evidence="3 4">
    <name type="scientific">Coniochaeta ligniaria NRRL 30616</name>
    <dbReference type="NCBI Taxonomy" id="1408157"/>
    <lineage>
        <taxon>Eukaryota</taxon>
        <taxon>Fungi</taxon>
        <taxon>Dikarya</taxon>
        <taxon>Ascomycota</taxon>
        <taxon>Pezizomycotina</taxon>
        <taxon>Sordariomycetes</taxon>
        <taxon>Sordariomycetidae</taxon>
        <taxon>Coniochaetales</taxon>
        <taxon>Coniochaetaceae</taxon>
        <taxon>Coniochaeta</taxon>
    </lineage>
</organism>
<feature type="non-terminal residue" evidence="3">
    <location>
        <position position="700"/>
    </location>
</feature>
<dbReference type="GO" id="GO:0005739">
    <property type="term" value="C:mitochondrion"/>
    <property type="evidence" value="ECO:0007669"/>
    <property type="project" value="GOC"/>
</dbReference>
<evidence type="ECO:0000313" key="4">
    <source>
        <dbReference type="Proteomes" id="UP000182658"/>
    </source>
</evidence>
<protein>
    <recommendedName>
        <fullName evidence="2">J domain-containing protein</fullName>
    </recommendedName>
</protein>